<dbReference type="InterPro" id="IPR057207">
    <property type="entry name" value="FBXL15_LRR"/>
</dbReference>
<dbReference type="Proteomes" id="UP000657918">
    <property type="component" value="Unassembled WGS sequence"/>
</dbReference>
<evidence type="ECO:0000313" key="2">
    <source>
        <dbReference type="EMBL" id="KAF9661859.1"/>
    </source>
</evidence>
<dbReference type="GO" id="GO:0031146">
    <property type="term" value="P:SCF-dependent proteasomal ubiquitin-dependent protein catabolic process"/>
    <property type="evidence" value="ECO:0007669"/>
    <property type="project" value="TreeGrafter"/>
</dbReference>
<dbReference type="Gene3D" id="3.80.10.10">
    <property type="entry name" value="Ribonuclease Inhibitor"/>
    <property type="match status" value="4"/>
</dbReference>
<dbReference type="OrthoDB" id="550575at2759"/>
<evidence type="ECO:0000313" key="3">
    <source>
        <dbReference type="Proteomes" id="UP000657918"/>
    </source>
</evidence>
<dbReference type="InterPro" id="IPR006553">
    <property type="entry name" value="Leu-rich_rpt_Cys-con_subtyp"/>
</dbReference>
<feature type="domain" description="F-box/LRR-repeat protein 15-like leucin rich repeat" evidence="1">
    <location>
        <begin position="332"/>
        <end position="478"/>
    </location>
</feature>
<dbReference type="FunFam" id="3.80.10.10:FF:001172">
    <property type="entry name" value="Os11g0108932 protein"/>
    <property type="match status" value="1"/>
</dbReference>
<name>A0A835J509_9ROSI</name>
<reference evidence="2 3" key="1">
    <citation type="submission" date="2020-10" db="EMBL/GenBank/DDBJ databases">
        <title>Plant Genome Project.</title>
        <authorList>
            <person name="Zhang R.-G."/>
        </authorList>
    </citation>
    <scope>NUCLEOTIDE SEQUENCE [LARGE SCALE GENOMIC DNA]</scope>
    <source>
        <strain evidence="2">FAFU-HL-1</strain>
        <tissue evidence="2">Leaf</tissue>
    </source>
</reference>
<dbReference type="Pfam" id="PF13516">
    <property type="entry name" value="LRR_6"/>
    <property type="match status" value="1"/>
</dbReference>
<dbReference type="EMBL" id="JADGMS010000019">
    <property type="protein sequence ID" value="KAF9661859.1"/>
    <property type="molecule type" value="Genomic_DNA"/>
</dbReference>
<dbReference type="SMART" id="SM00367">
    <property type="entry name" value="LRR_CC"/>
    <property type="match status" value="15"/>
</dbReference>
<dbReference type="GO" id="GO:0019005">
    <property type="term" value="C:SCF ubiquitin ligase complex"/>
    <property type="evidence" value="ECO:0007669"/>
    <property type="project" value="TreeGrafter"/>
</dbReference>
<dbReference type="PANTHER" id="PTHR13318">
    <property type="entry name" value="PARTNER OF PAIRED, ISOFORM B-RELATED"/>
    <property type="match status" value="1"/>
</dbReference>
<dbReference type="AlphaFoldDB" id="A0A835J509"/>
<dbReference type="PANTHER" id="PTHR13318:SF37">
    <property type="entry name" value="F-BOX DOMAIN-CONTAINING PROTEIN"/>
    <property type="match status" value="1"/>
</dbReference>
<evidence type="ECO:0000259" key="1">
    <source>
        <dbReference type="Pfam" id="PF25372"/>
    </source>
</evidence>
<dbReference type="Pfam" id="PF25372">
    <property type="entry name" value="DUF7885"/>
    <property type="match status" value="1"/>
</dbReference>
<dbReference type="InterPro" id="IPR032675">
    <property type="entry name" value="LRR_dom_sf"/>
</dbReference>
<gene>
    <name evidence="2" type="ORF">SADUNF_Sadunf19G0112500</name>
</gene>
<dbReference type="SUPFAM" id="SSF52047">
    <property type="entry name" value="RNI-like"/>
    <property type="match status" value="2"/>
</dbReference>
<organism evidence="2 3">
    <name type="scientific">Salix dunnii</name>
    <dbReference type="NCBI Taxonomy" id="1413687"/>
    <lineage>
        <taxon>Eukaryota</taxon>
        <taxon>Viridiplantae</taxon>
        <taxon>Streptophyta</taxon>
        <taxon>Embryophyta</taxon>
        <taxon>Tracheophyta</taxon>
        <taxon>Spermatophyta</taxon>
        <taxon>Magnoliopsida</taxon>
        <taxon>eudicotyledons</taxon>
        <taxon>Gunneridae</taxon>
        <taxon>Pentapetalae</taxon>
        <taxon>rosids</taxon>
        <taxon>fabids</taxon>
        <taxon>Malpighiales</taxon>
        <taxon>Salicaceae</taxon>
        <taxon>Saliceae</taxon>
        <taxon>Salix</taxon>
    </lineage>
</organism>
<comment type="caution">
    <text evidence="2">The sequence shown here is derived from an EMBL/GenBank/DDBJ whole genome shotgun (WGS) entry which is preliminary data.</text>
</comment>
<accession>A0A835J509</accession>
<keyword evidence="3" id="KW-1185">Reference proteome</keyword>
<dbReference type="InterPro" id="IPR001611">
    <property type="entry name" value="Leu-rich_rpt"/>
</dbReference>
<dbReference type="FunFam" id="3.80.10.10:FF:000276">
    <property type="entry name" value="F-box/LRR-repeat protein 3"/>
    <property type="match status" value="1"/>
</dbReference>
<protein>
    <recommendedName>
        <fullName evidence="1">F-box/LRR-repeat protein 15-like leucin rich repeat domain-containing protein</fullName>
    </recommendedName>
</protein>
<sequence length="667" mass="73337">MKTNKKTTSNCNPFDFLTEEIIFTILDYLNDDPFAKKSFSLTCKALYSIESHHRKTLKPLRAELLSRTLHRYPHIEHLDLTLCPRIEDSMLNVVSLACKDALFSINLSRSRFFTNIGLSSLVSSCCNLVEIDLSNGVELNDLAAAAIAEAKNLEKLWLSRCKLITDMGIGCVAVGCRKLRLICLKWCLKVSDLGLQLLALKCKEIRSLDLSYLQITEKCLPSILQLQHLEDLVLEGCLGIDDDALSTLQQSCKSLKTLNMSNCHNQSHVGLSSLINGAENLRELTLAYGPAVTADLAKCLHTFSGLRLVKFDGCLVKCSGVRAIGRWPSSLKELSFSKCSGVADDSLSFLVQAHKELTKLDITCCRMITYDSVDSITSSCPSLTSVGMESCSLVPKEAFVLFGQRCELMEELDATDTKIDDEGLKSISRCSKLSSLKLGICLNITDDGLKHIGSSCSKLKELDLYRSLGITDEGIAAVTSGCPELEIINIAYNDKITDASLISLSRCSRLRVLEIRGCPHVSSKGLSAVAVGCRQLAVLDIKKCFNINDNAMLQLAQFSQNLKQINLSYCSVTDVGLLALASMNRLQNITVLHLRGLTPNGLAAALLTCRGITKVKLHASFKPLLPKSLLDYIEALGCVFHWRDKAFQVEIDPKGWKLHFGKSPEAP</sequence>
<proteinExistence type="predicted"/>